<reference evidence="2" key="2">
    <citation type="submission" date="2014-08" db="EMBL/GenBank/DDBJ databases">
        <title>Exploiting Issatchenkia orientalis SD108 for Succinic Acid Production.</title>
        <authorList>
            <person name="Xiao H."/>
            <person name="Shao Z."/>
            <person name="Jiang Y."/>
            <person name="Dole S."/>
            <person name="Zhao H."/>
        </authorList>
    </citation>
    <scope>NUCLEOTIDE SEQUENCE [LARGE SCALE GENOMIC DNA]</scope>
    <source>
        <strain evidence="2">SD108</strain>
    </source>
</reference>
<name>A0A099NII0_PICKU</name>
<sequence>MFMTAGSPNDNVSEIFSVFKQFVGDTIGTIIFRHR</sequence>
<evidence type="ECO:0000313" key="3">
    <source>
        <dbReference type="Proteomes" id="UP000029867"/>
    </source>
</evidence>
<protein>
    <submittedName>
        <fullName evidence="2">Uncharacterized protein</fullName>
    </submittedName>
</protein>
<comment type="caution">
    <text evidence="2">The sequence shown here is derived from an EMBL/GenBank/DDBJ whole genome shotgun (WGS) entry which is preliminary data.</text>
</comment>
<organism evidence="2 3">
    <name type="scientific">Pichia kudriavzevii</name>
    <name type="common">Yeast</name>
    <name type="synonym">Issatchenkia orientalis</name>
    <dbReference type="NCBI Taxonomy" id="4909"/>
    <lineage>
        <taxon>Eukaryota</taxon>
        <taxon>Fungi</taxon>
        <taxon>Dikarya</taxon>
        <taxon>Ascomycota</taxon>
        <taxon>Saccharomycotina</taxon>
        <taxon>Pichiomycetes</taxon>
        <taxon>Pichiales</taxon>
        <taxon>Pichiaceae</taxon>
        <taxon>Pichia</taxon>
    </lineage>
</organism>
<dbReference type="EMBL" id="JQFK01002365">
    <property type="protein sequence ID" value="KGK32360.1"/>
    <property type="molecule type" value="Genomic_DNA"/>
</dbReference>
<evidence type="ECO:0000313" key="2">
    <source>
        <dbReference type="EMBL" id="KGK32360.1"/>
    </source>
</evidence>
<proteinExistence type="predicted"/>
<reference evidence="3" key="1">
    <citation type="journal article" date="2014" name="Microb. Cell Fact.">
        <title>Exploiting Issatchenkia orientalis SD108 for succinic acid production.</title>
        <authorList>
            <person name="Xiao H."/>
            <person name="Shao Z."/>
            <person name="Jiang Y."/>
            <person name="Dole S."/>
            <person name="Zhao H."/>
        </authorList>
    </citation>
    <scope>NUCLEOTIDE SEQUENCE [LARGE SCALE GENOMIC DNA]</scope>
    <source>
        <strain evidence="3">SD108</strain>
    </source>
</reference>
<dbReference type="EMBL" id="JQFK01002366">
    <property type="protein sequence ID" value="KGK32359.1"/>
    <property type="molecule type" value="Genomic_DNA"/>
</dbReference>
<gene>
    <name evidence="2" type="ORF">JL09_g7033</name>
    <name evidence="1" type="ORF">JL09_g7034</name>
</gene>
<dbReference type="Proteomes" id="UP000029867">
    <property type="component" value="Unassembled WGS sequence"/>
</dbReference>
<dbReference type="HOGENOM" id="CLU_3368624_0_0_1"/>
<evidence type="ECO:0000313" key="1">
    <source>
        <dbReference type="EMBL" id="KGK32359.1"/>
    </source>
</evidence>
<accession>A0A099NII0</accession>
<dbReference type="AlphaFoldDB" id="A0A099NII0"/>